<evidence type="ECO:0000313" key="2">
    <source>
        <dbReference type="Proteomes" id="UP001472677"/>
    </source>
</evidence>
<reference evidence="1 2" key="1">
    <citation type="journal article" date="2024" name="G3 (Bethesda)">
        <title>Genome assembly of Hibiscus sabdariffa L. provides insights into metabolisms of medicinal natural products.</title>
        <authorList>
            <person name="Kim T."/>
        </authorList>
    </citation>
    <scope>NUCLEOTIDE SEQUENCE [LARGE SCALE GENOMIC DNA]</scope>
    <source>
        <strain evidence="1">TK-2024</strain>
        <tissue evidence="1">Old leaves</tissue>
    </source>
</reference>
<evidence type="ECO:0000313" key="1">
    <source>
        <dbReference type="EMBL" id="KAK8496286.1"/>
    </source>
</evidence>
<keyword evidence="2" id="KW-1185">Reference proteome</keyword>
<name>A0ABR2ARP0_9ROSI</name>
<protein>
    <submittedName>
        <fullName evidence="1">Uncharacterized protein</fullName>
    </submittedName>
</protein>
<comment type="caution">
    <text evidence="1">The sequence shown here is derived from an EMBL/GenBank/DDBJ whole genome shotgun (WGS) entry which is preliminary data.</text>
</comment>
<dbReference type="EMBL" id="JBBPBM010000374">
    <property type="protein sequence ID" value="KAK8496286.1"/>
    <property type="molecule type" value="Genomic_DNA"/>
</dbReference>
<accession>A0ABR2ARP0</accession>
<dbReference type="Proteomes" id="UP001472677">
    <property type="component" value="Unassembled WGS sequence"/>
</dbReference>
<gene>
    <name evidence="1" type="ORF">V6N12_063859</name>
</gene>
<organism evidence="1 2">
    <name type="scientific">Hibiscus sabdariffa</name>
    <name type="common">roselle</name>
    <dbReference type="NCBI Taxonomy" id="183260"/>
    <lineage>
        <taxon>Eukaryota</taxon>
        <taxon>Viridiplantae</taxon>
        <taxon>Streptophyta</taxon>
        <taxon>Embryophyta</taxon>
        <taxon>Tracheophyta</taxon>
        <taxon>Spermatophyta</taxon>
        <taxon>Magnoliopsida</taxon>
        <taxon>eudicotyledons</taxon>
        <taxon>Gunneridae</taxon>
        <taxon>Pentapetalae</taxon>
        <taxon>rosids</taxon>
        <taxon>malvids</taxon>
        <taxon>Malvales</taxon>
        <taxon>Malvaceae</taxon>
        <taxon>Malvoideae</taxon>
        <taxon>Hibiscus</taxon>
    </lineage>
</organism>
<sequence>MGCSLFGYCFNLPNGCGRRARVEKWWFDSVEGPVLSFDGDARLEMGNGKRWWLGSMILVRVVGFGEWE</sequence>
<proteinExistence type="predicted"/>